<keyword evidence="1" id="KW-0732">Signal</keyword>
<evidence type="ECO:0000313" key="2">
    <source>
        <dbReference type="EMBL" id="BBP45410.1"/>
    </source>
</evidence>
<dbReference type="AlphaFoldDB" id="A0A6F8PTV5"/>
<dbReference type="EMBL" id="AP021889">
    <property type="protein sequence ID" value="BBP45410.1"/>
    <property type="molecule type" value="Genomic_DNA"/>
</dbReference>
<protein>
    <recommendedName>
        <fullName evidence="4">SoxXA-binding protein</fullName>
    </recommendedName>
</protein>
<name>A0A6F8PTV5_9GAMM</name>
<proteinExistence type="predicted"/>
<evidence type="ECO:0008006" key="4">
    <source>
        <dbReference type="Google" id="ProtNLM"/>
    </source>
</evidence>
<dbReference type="RefSeq" id="WP_173271108.1">
    <property type="nucleotide sequence ID" value="NZ_AP021889.1"/>
</dbReference>
<feature type="chain" id="PRO_5026094474" description="SoxXA-binding protein" evidence="1">
    <location>
        <begin position="24"/>
        <end position="105"/>
    </location>
</feature>
<organism evidence="2 3">
    <name type="scientific">Thiosulfatimonas sediminis</name>
    <dbReference type="NCBI Taxonomy" id="2675054"/>
    <lineage>
        <taxon>Bacteria</taxon>
        <taxon>Pseudomonadati</taxon>
        <taxon>Pseudomonadota</taxon>
        <taxon>Gammaproteobacteria</taxon>
        <taxon>Thiotrichales</taxon>
        <taxon>Piscirickettsiaceae</taxon>
        <taxon>Thiosulfatimonas</taxon>
    </lineage>
</organism>
<dbReference type="Proteomes" id="UP000501726">
    <property type="component" value="Chromosome"/>
</dbReference>
<dbReference type="KEGG" id="tse:THMIRHAS_07830"/>
<gene>
    <name evidence="2" type="ORF">THMIRHAS_07830</name>
</gene>
<accession>A0A6F8PTV5</accession>
<reference evidence="3" key="1">
    <citation type="submission" date="2019-11" db="EMBL/GenBank/DDBJ databases">
        <title>Isolation and characterization of two novel species in the genus Thiomicrorhabdus.</title>
        <authorList>
            <person name="Mochizuki J."/>
            <person name="Kojima H."/>
            <person name="Fukui M."/>
        </authorList>
    </citation>
    <scope>NUCLEOTIDE SEQUENCE [LARGE SCALE GENOMIC DNA]</scope>
    <source>
        <strain evidence="3">aks77</strain>
    </source>
</reference>
<feature type="signal peptide" evidence="1">
    <location>
        <begin position="1"/>
        <end position="23"/>
    </location>
</feature>
<evidence type="ECO:0000313" key="3">
    <source>
        <dbReference type="Proteomes" id="UP000501726"/>
    </source>
</evidence>
<evidence type="ECO:0000256" key="1">
    <source>
        <dbReference type="SAM" id="SignalP"/>
    </source>
</evidence>
<sequence>MKKLIAGMTIAVALAGFNGLANASADLDAKMAEAAKIHAEAAKGGFVWKQKAMKETYFNTYKAEYDEAKKKGDLKKMENAADLAMRTAKGEHVQMSADVKAGWAK</sequence>
<keyword evidence="3" id="KW-1185">Reference proteome</keyword>